<dbReference type="Proteomes" id="UP000248293">
    <property type="component" value="Segment"/>
</dbReference>
<name>A0A2U7NM05_9CAUD</name>
<reference evidence="3 4" key="1">
    <citation type="submission" date="2017-04" db="EMBL/GenBank/DDBJ databases">
        <title>Isolation of lytic bacteriophages infecting Pseudomonas strains for biocontrol of fish and shrimp spoilage during chilled storage.</title>
        <authorList>
            <person name="Yang Z."/>
            <person name="Tao X."/>
            <person name="Gao L."/>
            <person name="Rao S."/>
        </authorList>
    </citation>
    <scope>NUCLEOTIDE SEQUENCE [LARGE SCALE GENOMIC DNA]</scope>
</reference>
<dbReference type="PANTHER" id="PTHR37423:SF2">
    <property type="entry name" value="MEMBRANE-BOUND LYTIC MUREIN TRANSGLYCOSYLASE C"/>
    <property type="match status" value="1"/>
</dbReference>
<dbReference type="CDD" id="cd00254">
    <property type="entry name" value="LT-like"/>
    <property type="match status" value="1"/>
</dbReference>
<accession>A0A2U7NM05</accession>
<feature type="domain" description="Transglycosylase SLT" evidence="2">
    <location>
        <begin position="20"/>
        <end position="124"/>
    </location>
</feature>
<dbReference type="InterPro" id="IPR023346">
    <property type="entry name" value="Lysozyme-like_dom_sf"/>
</dbReference>
<dbReference type="Gene3D" id="1.10.530.10">
    <property type="match status" value="1"/>
</dbReference>
<feature type="region of interest" description="Disordered" evidence="1">
    <location>
        <begin position="1226"/>
        <end position="1247"/>
    </location>
</feature>
<dbReference type="InterPro" id="IPR008258">
    <property type="entry name" value="Transglycosylase_SLT_dom_1"/>
</dbReference>
<gene>
    <name evidence="3" type="ORF">PspYZU08_42</name>
</gene>
<keyword evidence="4" id="KW-1185">Reference proteome</keyword>
<sequence>MSFDQEYEAIKASGSEYDDLIRQAADTHGVSYDYLHRKLYYESRFKPDAKSPTGPRGIGQMTKATGAAYGLKTDADFFDPAKSIDAAARFTKDLVGKYDGDYLKTSLAYNQGEGRLGAPQLAAYDTGDLSKISNEGRKYMKAMAPVVGDSPGLQRFPKDSASDFEKFSAGTEASTKVARTGGVEVDAFGLAQGKTPTLQKGAREMEIDQEVAQGPEKDFFEGTWQASKDYLATSPLAQIYRNVTVEDHDPLDWVNPADTSSWTDEDFQKIREEGVDPQYFGFVMENSRGHRSNLPNSIALAKENMAYDERIRSQGTGAQFVGGLVGAAGDPLTYTPIPGLGSGRVVSNVVKQAAFSGAMSVGSEALREQATGIEGHYGAALVGGVVVGGGLAALVERIAARNAPAPRMDMWDGDLNKFLEMHGESALPNEFASATTRMEARETARQLGQEDPSRMGWLDGEEIHSHAGVDYTMHPDEPGAVRLGDGSILSASNPLNPHTQSQFTSLEPQRAARGFTMGGFTEIGYTLNRSENAEVRGIGEQLFRSTTGTTTGTNGKFGATASDVIERIQAQDNLSHNQIVQSVKEAIRDVSYASQPGTRQAKYEMAYRRAAEAIEDTTGQRAAQLTEGERKLMETLKKHFDRKADLLENPAQFGNRNATSILPETRHAGSYIPNVYSDAAKAEWIRRFGDADGLQNAIRESWLASYASRAHVKQRVDRFIKEQIEKEGQVATPEAIAARVEDYAHNKAFGISHTHDFNRSSLIDDQVDGGLVGAENNNFLEARHLFDSDMEIPLNSGEVFSVNDLREFDLGQITPSYDRRVNGDIGIMAATGQDTKALKDRIAALKVAKGSDKEIAALQDAVKLLTGRSRRNPDNAFETALRALSDASFFAKNAYMGVQSISEIAGLVTKGHLRMMMHGVPYLKEMTTWGSKIKPAQLKEMHDLVFGRELDNLIRPKRADIVERLRNQGSSNITAQVVGTMKFGTQELSARSPFTKFLTESSNYISDAGRQGVMMDLINNVHSGKKSKLFTPERLKQMSITPEQFAGMKNLVKKHLKRQPDGQYKIVNAQDMQADPRSMDLWRMGDKIADETILRPHKLSSQDTKAYGAGIKLAMQFKNFTLRSMNGRMIRGIHDATKNGQAIDQVIQQALALGLAVATYAGMKYGQAASMDKEKRGDFLNKALDPNMLAYAAISRSSHAGAPMGIANLVLAPLGFDQAAMVRSSILPRGDQKKQPKGGPMLYQPSRSDDVQGFLSRSLEQVPGAGTVLSAYQVGHSATGLTRGEGRKADQGYMQAMYNGLRGLIPNDPMSQRILLALMQEQGMGTE</sequence>
<evidence type="ECO:0000313" key="4">
    <source>
        <dbReference type="Proteomes" id="UP000248293"/>
    </source>
</evidence>
<dbReference type="Pfam" id="PF01464">
    <property type="entry name" value="SLT"/>
    <property type="match status" value="1"/>
</dbReference>
<evidence type="ECO:0000256" key="1">
    <source>
        <dbReference type="SAM" id="MobiDB-lite"/>
    </source>
</evidence>
<evidence type="ECO:0000313" key="3">
    <source>
        <dbReference type="EMBL" id="ASD52218.1"/>
    </source>
</evidence>
<dbReference type="EMBL" id="KY971611">
    <property type="protein sequence ID" value="ASD52218.1"/>
    <property type="molecule type" value="Genomic_DNA"/>
</dbReference>
<dbReference type="SUPFAM" id="SSF53955">
    <property type="entry name" value="Lysozyme-like"/>
    <property type="match status" value="1"/>
</dbReference>
<organism evidence="3 4">
    <name type="scientific">Pseudomonas phage PspYZU08</name>
    <dbReference type="NCBI Taxonomy" id="1983557"/>
    <lineage>
        <taxon>Viruses</taxon>
        <taxon>Duplodnaviria</taxon>
        <taxon>Heunggongvirae</taxon>
        <taxon>Uroviricota</taxon>
        <taxon>Caudoviricetes</taxon>
        <taxon>Autographivirales</taxon>
        <taxon>Autotranscriptaviridae</taxon>
        <taxon>Studiervirinae</taxon>
        <taxon>Pijolavirus</taxon>
        <taxon>Pijolavirus PspYZU08</taxon>
    </lineage>
</organism>
<evidence type="ECO:0000259" key="2">
    <source>
        <dbReference type="Pfam" id="PF01464"/>
    </source>
</evidence>
<dbReference type="PANTHER" id="PTHR37423">
    <property type="entry name" value="SOLUBLE LYTIC MUREIN TRANSGLYCOSYLASE-RELATED"/>
    <property type="match status" value="1"/>
</dbReference>
<protein>
    <submittedName>
        <fullName evidence="3">Virion structural protein</fullName>
    </submittedName>
</protein>
<proteinExistence type="predicted"/>